<reference evidence="2 3" key="1">
    <citation type="journal article" date="2012" name="Stand. Genomic Sci.">
        <title>Genome sequence of the soil bacterium Saccharomonospora azurea type strain (NA-128(T)).</title>
        <authorList>
            <person name="Klenk H.P."/>
            <person name="Held B."/>
            <person name="Lucas S."/>
            <person name="Lapidus A."/>
            <person name="Copeland A."/>
            <person name="Hammon N."/>
            <person name="Pitluck S."/>
            <person name="Goodwin L.A."/>
            <person name="Han C."/>
            <person name="Tapia R."/>
            <person name="Brambilla E.M."/>
            <person name="Potter G."/>
            <person name="Land M."/>
            <person name="Ivanova N."/>
            <person name="Rohde M."/>
            <person name="Goker M."/>
            <person name="Detter J.C."/>
            <person name="Kyrpides N.C."/>
            <person name="Woyke T."/>
        </authorList>
    </citation>
    <scope>NUCLEOTIDE SEQUENCE [LARGE SCALE GENOMIC DNA]</scope>
    <source>
        <strain evidence="2 3">NA-128</strain>
    </source>
</reference>
<feature type="compositionally biased region" description="Basic and acidic residues" evidence="1">
    <location>
        <begin position="565"/>
        <end position="575"/>
    </location>
</feature>
<name>H8G404_9PSEU</name>
<organism evidence="2 3">
    <name type="scientific">Saccharomonospora azurea NA-128</name>
    <dbReference type="NCBI Taxonomy" id="882081"/>
    <lineage>
        <taxon>Bacteria</taxon>
        <taxon>Bacillati</taxon>
        <taxon>Actinomycetota</taxon>
        <taxon>Actinomycetes</taxon>
        <taxon>Pseudonocardiales</taxon>
        <taxon>Pseudonocardiaceae</taxon>
        <taxon>Saccharomonospora</taxon>
    </lineage>
</organism>
<protein>
    <recommendedName>
        <fullName evidence="4">WXG repeat protein</fullName>
    </recommendedName>
</protein>
<sequence length="834" mass="84432">MLHNPLILQANKERANEEFSSDQLDYMRSMLDNPDVSKEVKNNFLYALSNAGRLSDEEIERYAPQVGADAYDVKWGGSDIDENMSNARTALSTARSETLDADVRRAYDGVSAGGFSTSDEIIDQTEVVIQWFEQFYARYEAAQQIIDTPVVPETESREMPTADVSAFTGDSEEFGTAEYTHSGIDPQSLRAGLDEFRGIDFAAFRADAEMLRSAGAAVADKAEALDTAWKGTDDWTGDAKAAAEQVNKTLSDGSESLSEALSNASDGLSEMMTIQEDTVVHLSEQLFKLYDTGKMGGLTVADVDEALGSAWLASSMLSSLGGGGLAELIADVYTEMQDTAKEVLTGFCQTYQQQASQVHTQAATHVENINNTYGVMVQGLGQALQTDPTADMDMGGDVQSPQGPDMGGPGEVPGGGMPGGGMPGGGMPGGGAPGGGATAPSAEDLLGEQPDAATNPVTGEPLDIDPATGKPYPIDPETGEPITDAEGPGALTVEQGDQKFTMTEPGEDGTMSITVEGGDGEIGEYRLDFGTDAELAEAPGSGEGAEAFGPRGSGDEAQQVYRPGSDGKIHVKDGELEITAEQPEGPDGPTVVTVDNGKGEPVTYTLGTEQGAEQDGRASLADDGVRVMPAHADPDQDPRHAAEAPAEAGGGQGGGSPASAPAGAAAPAAADVPDAGGAGWAAGEAPSFEANAEATEGGATAGDGGSSATHAAAVGGGGSAFGGGGGGGDLFGQDTDSSDQSRPSGAGLGAAPGGEVPAAVPQGSSGAASSGGGMGMMGGMGAMGGGAGGGQGGDQERSSNAYRIDGNIFDVPSGAVRVSGVLGETNEVPVRFSR</sequence>
<dbReference type="EMBL" id="CM001466">
    <property type="protein sequence ID" value="EHY90133.1"/>
    <property type="molecule type" value="Genomic_DNA"/>
</dbReference>
<feature type="compositionally biased region" description="Low complexity" evidence="1">
    <location>
        <begin position="753"/>
        <end position="768"/>
    </location>
</feature>
<gene>
    <name evidence="2" type="ORF">SacazDRAFT_03256</name>
</gene>
<evidence type="ECO:0000313" key="3">
    <source>
        <dbReference type="Proteomes" id="UP000004705"/>
    </source>
</evidence>
<feature type="region of interest" description="Disordered" evidence="1">
    <location>
        <begin position="628"/>
        <end position="682"/>
    </location>
</feature>
<dbReference type="AlphaFoldDB" id="H8G404"/>
<feature type="region of interest" description="Disordered" evidence="1">
    <location>
        <begin position="537"/>
        <end position="599"/>
    </location>
</feature>
<evidence type="ECO:0000256" key="1">
    <source>
        <dbReference type="SAM" id="MobiDB-lite"/>
    </source>
</evidence>
<keyword evidence="3" id="KW-1185">Reference proteome</keyword>
<evidence type="ECO:0000313" key="2">
    <source>
        <dbReference type="EMBL" id="EHY90133.1"/>
    </source>
</evidence>
<dbReference type="HOGENOM" id="CLU_017036_0_0_11"/>
<feature type="compositionally biased region" description="Low complexity" evidence="1">
    <location>
        <begin position="537"/>
        <end position="549"/>
    </location>
</feature>
<dbReference type="RefSeq" id="WP_005443350.1">
    <property type="nucleotide sequence ID" value="NZ_CM001466.1"/>
</dbReference>
<proteinExistence type="predicted"/>
<dbReference type="OrthoDB" id="3692636at2"/>
<accession>H8G404</accession>
<feature type="compositionally biased region" description="Gly residues" evidence="1">
    <location>
        <begin position="405"/>
        <end position="437"/>
    </location>
</feature>
<dbReference type="Proteomes" id="UP000004705">
    <property type="component" value="Chromosome"/>
</dbReference>
<evidence type="ECO:0008006" key="4">
    <source>
        <dbReference type="Google" id="ProtNLM"/>
    </source>
</evidence>
<feature type="compositionally biased region" description="Basic and acidic residues" evidence="1">
    <location>
        <begin position="632"/>
        <end position="642"/>
    </location>
</feature>
<feature type="compositionally biased region" description="Low complexity" evidence="1">
    <location>
        <begin position="657"/>
        <end position="682"/>
    </location>
</feature>
<feature type="region of interest" description="Disordered" evidence="1">
    <location>
        <begin position="386"/>
        <end position="490"/>
    </location>
</feature>
<feature type="region of interest" description="Disordered" evidence="1">
    <location>
        <begin position="724"/>
        <end position="772"/>
    </location>
</feature>